<dbReference type="GO" id="GO:0018730">
    <property type="term" value="F:glutaconate CoA-transferase activity"/>
    <property type="evidence" value="ECO:0007669"/>
    <property type="project" value="UniProtKB-EC"/>
</dbReference>
<dbReference type="AlphaFoldDB" id="A0AAU8PUA2"/>
<dbReference type="SUPFAM" id="SSF100950">
    <property type="entry name" value="NagB/RpiA/CoA transferase-like"/>
    <property type="match status" value="1"/>
</dbReference>
<dbReference type="EC" id="2.8.3.12" evidence="2"/>
<dbReference type="InterPro" id="IPR004165">
    <property type="entry name" value="CoA_trans_fam_I"/>
</dbReference>
<dbReference type="Proteomes" id="UP000009229">
    <property type="component" value="Chromosome"/>
</dbReference>
<organism evidence="2 3">
    <name type="scientific">Desulfofundulus kuznetsovii (strain DSM 6115 / VKM B-1805 / 17)</name>
    <name type="common">Desulfotomaculum kuznetsovii</name>
    <dbReference type="NCBI Taxonomy" id="760568"/>
    <lineage>
        <taxon>Bacteria</taxon>
        <taxon>Bacillati</taxon>
        <taxon>Bacillota</taxon>
        <taxon>Clostridia</taxon>
        <taxon>Eubacteriales</taxon>
        <taxon>Peptococcaceae</taxon>
        <taxon>Desulfofundulus</taxon>
    </lineage>
</organism>
<proteinExistence type="inferred from homology"/>
<accession>A0AAU8PUA2</accession>
<dbReference type="PANTHER" id="PTHR43293">
    <property type="entry name" value="ACETATE COA-TRANSFERASE YDIF"/>
    <property type="match status" value="1"/>
</dbReference>
<comment type="similarity">
    <text evidence="1">Belongs to the 3-oxoacid CoA-transferase subunit B family.</text>
</comment>
<dbReference type="RefSeq" id="WP_013821834.1">
    <property type="nucleotide sequence ID" value="NC_015573.1"/>
</dbReference>
<evidence type="ECO:0000256" key="1">
    <source>
        <dbReference type="ARBA" id="ARBA00007047"/>
    </source>
</evidence>
<dbReference type="EMBL" id="CP002770">
    <property type="protein sequence ID" value="AEG14319.1"/>
    <property type="molecule type" value="Genomic_DNA"/>
</dbReference>
<dbReference type="SMART" id="SM00882">
    <property type="entry name" value="CoA_trans"/>
    <property type="match status" value="1"/>
</dbReference>
<dbReference type="KEGG" id="dku:Desku_0711"/>
<dbReference type="PANTHER" id="PTHR43293:SF3">
    <property type="entry name" value="CHOLESTEROL RING-CLEAVING HYDROLASE IPDB SUBUNIT"/>
    <property type="match status" value="1"/>
</dbReference>
<dbReference type="InterPro" id="IPR037171">
    <property type="entry name" value="NagB/RpiA_transferase-like"/>
</dbReference>
<dbReference type="Gene3D" id="3.30.30.40">
    <property type="match status" value="1"/>
</dbReference>
<gene>
    <name evidence="2" type="ordered locus">Desku_0711</name>
</gene>
<reference evidence="3" key="1">
    <citation type="submission" date="2011-05" db="EMBL/GenBank/DDBJ databases">
        <title>Complete sequence of Desulfotomaculum kuznetsovii DSM 6115.</title>
        <authorList>
            <person name="Lucas S."/>
            <person name="Han J."/>
            <person name="Lapidus A."/>
            <person name="Cheng J.-F."/>
            <person name="Goodwin L."/>
            <person name="Pitluck S."/>
            <person name="Peters L."/>
            <person name="Mikhailova N."/>
            <person name="Lu M."/>
            <person name="Saunders E."/>
            <person name="Han C."/>
            <person name="Tapia R."/>
            <person name="Land M."/>
            <person name="Hauser L."/>
            <person name="Kyrpides N."/>
            <person name="Ivanova N."/>
            <person name="Pagani I."/>
            <person name="Nazina T."/>
            <person name="Ivanova A."/>
            <person name="Parshina S."/>
            <person name="Kuever J."/>
            <person name="Muyzer G."/>
            <person name="Plugge C."/>
            <person name="Stams A."/>
            <person name="Woyke T."/>
        </authorList>
    </citation>
    <scope>NUCLEOTIDE SEQUENCE [LARGE SCALE GENOMIC DNA]</scope>
    <source>
        <strain evidence="3">DSM 6115 / VKM B-1805 / 17</strain>
    </source>
</reference>
<keyword evidence="3" id="KW-1185">Reference proteome</keyword>
<evidence type="ECO:0000313" key="2">
    <source>
        <dbReference type="EMBL" id="AEG14319.1"/>
    </source>
</evidence>
<keyword evidence="2" id="KW-0808">Transferase</keyword>
<sequence length="326" mass="36879">MAKKSKRMSIKEAVQLINDGDMITFSGFTIWRRPMAIVYEIVRQRKRNLHLIEVNSGTHGEILIGAGCVKVLETCWIGHELYGKVGANAARKLKSGELIVEDYSHVHMIMRFAAGAMGVPYLPTRASLGTDILNPEYDVLGKHGLRDGSNPRIPRRKFEFLTDPFFGEQGDIIHVPAARPNVCIAHVQQVGEEGTVRVYGQRYSDAEAIKAADKVIVVAEEIVPEEVIRQEPTANLIPHYLVDAIIEQPWGAHPTGCFGYYEVDGKFIRDFYSKTKTQEGFDAWAEEWILKVNSFDEYLYKIGFRRLDLLRANSSYKYSTRVKRGA</sequence>
<evidence type="ECO:0000313" key="3">
    <source>
        <dbReference type="Proteomes" id="UP000009229"/>
    </source>
</evidence>
<name>A0AAU8PUA2_DESK7</name>
<dbReference type="Pfam" id="PF01144">
    <property type="entry name" value="CoA_trans"/>
    <property type="match status" value="1"/>
</dbReference>
<protein>
    <submittedName>
        <fullName evidence="2">Glutaconate CoA-transferase</fullName>
        <ecNumber evidence="2">2.8.3.12</ecNumber>
    </submittedName>
</protein>
<dbReference type="Gene3D" id="3.40.1080.10">
    <property type="entry name" value="Glutaconate Coenzyme A-transferase"/>
    <property type="match status" value="1"/>
</dbReference>